<protein>
    <submittedName>
        <fullName evidence="1">Uncharacterized protein</fullName>
    </submittedName>
</protein>
<comment type="caution">
    <text evidence="1">The sequence shown here is derived from an EMBL/GenBank/DDBJ whole genome shotgun (WGS) entry which is preliminary data.</text>
</comment>
<evidence type="ECO:0000313" key="1">
    <source>
        <dbReference type="EMBL" id="MCI68103.1"/>
    </source>
</evidence>
<organism evidence="1 2">
    <name type="scientific">Trifolium medium</name>
    <dbReference type="NCBI Taxonomy" id="97028"/>
    <lineage>
        <taxon>Eukaryota</taxon>
        <taxon>Viridiplantae</taxon>
        <taxon>Streptophyta</taxon>
        <taxon>Embryophyta</taxon>
        <taxon>Tracheophyta</taxon>
        <taxon>Spermatophyta</taxon>
        <taxon>Magnoliopsida</taxon>
        <taxon>eudicotyledons</taxon>
        <taxon>Gunneridae</taxon>
        <taxon>Pentapetalae</taxon>
        <taxon>rosids</taxon>
        <taxon>fabids</taxon>
        <taxon>Fabales</taxon>
        <taxon>Fabaceae</taxon>
        <taxon>Papilionoideae</taxon>
        <taxon>50 kb inversion clade</taxon>
        <taxon>NPAAA clade</taxon>
        <taxon>Hologalegina</taxon>
        <taxon>IRL clade</taxon>
        <taxon>Trifolieae</taxon>
        <taxon>Trifolium</taxon>
    </lineage>
</organism>
<dbReference type="AlphaFoldDB" id="A0A392U3R4"/>
<reference evidence="1 2" key="1">
    <citation type="journal article" date="2018" name="Front. Plant Sci.">
        <title>Red Clover (Trifolium pratense) and Zigzag Clover (T. medium) - A Picture of Genomic Similarities and Differences.</title>
        <authorList>
            <person name="Dluhosova J."/>
            <person name="Istvanek J."/>
            <person name="Nedelnik J."/>
            <person name="Repkova J."/>
        </authorList>
    </citation>
    <scope>NUCLEOTIDE SEQUENCE [LARGE SCALE GENOMIC DNA]</scope>
    <source>
        <strain evidence="2">cv. 10/8</strain>
        <tissue evidence="1">Leaf</tissue>
    </source>
</reference>
<sequence length="30" mass="3035">GWGTIVGVVGVVGEVEMGDEGDVTEQMAVD</sequence>
<feature type="non-terminal residue" evidence="1">
    <location>
        <position position="1"/>
    </location>
</feature>
<dbReference type="EMBL" id="LXQA010730557">
    <property type="protein sequence ID" value="MCI68103.1"/>
    <property type="molecule type" value="Genomic_DNA"/>
</dbReference>
<proteinExistence type="predicted"/>
<dbReference type="Proteomes" id="UP000265520">
    <property type="component" value="Unassembled WGS sequence"/>
</dbReference>
<evidence type="ECO:0000313" key="2">
    <source>
        <dbReference type="Proteomes" id="UP000265520"/>
    </source>
</evidence>
<name>A0A392U3R4_9FABA</name>
<accession>A0A392U3R4</accession>
<keyword evidence="2" id="KW-1185">Reference proteome</keyword>